<protein>
    <submittedName>
        <fullName evidence="2">Uncharacterized protein</fullName>
    </submittedName>
</protein>
<feature type="compositionally biased region" description="Polar residues" evidence="1">
    <location>
        <begin position="708"/>
        <end position="718"/>
    </location>
</feature>
<reference evidence="2 3" key="1">
    <citation type="submission" date="2024-01" db="EMBL/GenBank/DDBJ databases">
        <title>A draft genome for the cacao thread blight pathogen Marasmiellus scandens.</title>
        <authorList>
            <person name="Baruah I.K."/>
            <person name="Leung J."/>
            <person name="Bukari Y."/>
            <person name="Amoako-Attah I."/>
            <person name="Meinhardt L.W."/>
            <person name="Bailey B.A."/>
            <person name="Cohen S.P."/>
        </authorList>
    </citation>
    <scope>NUCLEOTIDE SEQUENCE [LARGE SCALE GENOMIC DNA]</scope>
    <source>
        <strain evidence="2 3">GH-19</strain>
    </source>
</reference>
<feature type="compositionally biased region" description="Polar residues" evidence="1">
    <location>
        <begin position="945"/>
        <end position="956"/>
    </location>
</feature>
<keyword evidence="3" id="KW-1185">Reference proteome</keyword>
<feature type="region of interest" description="Disordered" evidence="1">
    <location>
        <begin position="500"/>
        <end position="550"/>
    </location>
</feature>
<dbReference type="Proteomes" id="UP001498398">
    <property type="component" value="Unassembled WGS sequence"/>
</dbReference>
<feature type="compositionally biased region" description="Low complexity" evidence="1">
    <location>
        <begin position="615"/>
        <end position="629"/>
    </location>
</feature>
<feature type="compositionally biased region" description="Polar residues" evidence="1">
    <location>
        <begin position="647"/>
        <end position="669"/>
    </location>
</feature>
<feature type="region of interest" description="Disordered" evidence="1">
    <location>
        <begin position="1020"/>
        <end position="1051"/>
    </location>
</feature>
<feature type="region of interest" description="Disordered" evidence="1">
    <location>
        <begin position="861"/>
        <end position="969"/>
    </location>
</feature>
<feature type="compositionally biased region" description="Pro residues" evidence="1">
    <location>
        <begin position="757"/>
        <end position="771"/>
    </location>
</feature>
<accession>A0ABR1JT78</accession>
<feature type="compositionally biased region" description="Polar residues" evidence="1">
    <location>
        <begin position="519"/>
        <end position="529"/>
    </location>
</feature>
<feature type="compositionally biased region" description="Basic and acidic residues" evidence="1">
    <location>
        <begin position="387"/>
        <end position="414"/>
    </location>
</feature>
<feature type="compositionally biased region" description="Low complexity" evidence="1">
    <location>
        <begin position="1028"/>
        <end position="1051"/>
    </location>
</feature>
<gene>
    <name evidence="2" type="ORF">VKT23_005924</name>
</gene>
<feature type="compositionally biased region" description="Acidic residues" evidence="1">
    <location>
        <begin position="169"/>
        <end position="188"/>
    </location>
</feature>
<evidence type="ECO:0000313" key="3">
    <source>
        <dbReference type="Proteomes" id="UP001498398"/>
    </source>
</evidence>
<feature type="compositionally biased region" description="Low complexity" evidence="1">
    <location>
        <begin position="197"/>
        <end position="206"/>
    </location>
</feature>
<feature type="region of interest" description="Disordered" evidence="1">
    <location>
        <begin position="1"/>
        <end position="31"/>
    </location>
</feature>
<name>A0ABR1JT78_9AGAR</name>
<feature type="compositionally biased region" description="Basic residues" evidence="1">
    <location>
        <begin position="874"/>
        <end position="884"/>
    </location>
</feature>
<sequence>MEKAAVNGIPIDDDESEQPAPKTPKTVWDPSLLDPQLFDMAVAQEEEEAGSTSEPRRYCTIKDSYPYKMCEPCRIRHRQYGLTKRAKSKAERVAFDQELSSLRLAEDEKRKEKGLPPLSESPEELRAWELSIVDETVKLPPSLVAVLAKSASAGSNSPFAKPFMSPAAEEPDEDDAEDDVEEDVEEDAPTSPVGGISTPSSSNTPPIATLPPQRMCTVSHCHKILPPNYLYKRCEEHRIQNRKYSRLKWVRERAVKASAIGTPSSVFVMVGTGQGAGEIVGEEGLEESQEVPGTAPYGIGTGRKIQFRFDERSAGIPSGQSRNQEASEESTSSGHPIPETTVPTPMPLPLPASTSVPVTLYASSEPESTPQPDFNSAPKEVPSPEQEWERLARERASKLIKAKITDEERREKERKGKGKRKREEEGEEDGSTEDPDAEDGAKRSKVVVPTDVGSNHHVNEKRRSFTCTNIGCMNLVNPDLRWRMCDICREVRKDLRLKAKAQEKERTETQDEEDPTEPSSNAQSASNNGDGDGDVLPSSSSSEGPQTLIPAFPSTDVKALAMVIANAIANGSVGAVPQSQPASKGENAQQSQSHRTTSVTQSSIQNAVFPVVLAPSSSSLNSTSPNPTALGFGPIPMVPKEGMAAVTLTSGSDGNKVQEIQSKGSQPSVPQKRKLKADVNTNTDTGSAASSSTTTAAPTTDSNEEKSASSVPTTTTRTAIEAQGKSETGASKPKRKRARAKPKSTVPASTTTTSLPPSDPGPSQPPYPGPHPHTHPYAHSPYGYGYYNYMPLPYPYPYPPPPTQTQPGEAGPSSTVIPPSYNYYPYPIPPGYAYPPTTAPPPGAVPPGAFASSSGVPPVSALTPVLDTNPTPKVKGKTKAKGKKKETQKEKECSSERPAVATEGETQTRVVDTPADSIIDRPPSMQSSRSSVTNTTEIVYHPSQPEGQSSVPTSGPVSIPGSEIPLPLPPSQVACSGTVSMTSSSHFPPPAPVYTRYTPTMADTSTFTLRPYQDKFRHYQVPNPAPMSSAETENEITSSSSTPRSSSTPVPVDMNMLHQYKPESRQKQSLVAVKSATVYTRSPTWKLRDGTLEPINKNNNVPIAHDVSTPLEKEESLRFKFYGAPDPGSSAPKVVNPPSPASLPSSSSTTYTYGNGNGVGLGYGYGYGYAPSQVGVTPYTYATNQTFKPHYNTKFVSVDPASKVKVSGPEIGGSGSAAGFVESDAIGSTRLAPTSNLAVGSEKEAESRGAADAFVSLPSHSAAGIVVQAAPPQLDERHETETRNVESNPEPPFVDATSRPSNAVNTSNHDAVVGLPLQRQCKMSSCNRTLSQNNSSGPLCDKCKIRLKKRQANTKTRFKLEPKKAIIVKKPTTVRIEAPTSAPVASANDEDEDEDEDVNMVEVALVGENS</sequence>
<feature type="compositionally biased region" description="Basic and acidic residues" evidence="1">
    <location>
        <begin position="885"/>
        <end position="895"/>
    </location>
</feature>
<feature type="region of interest" description="Disordered" evidence="1">
    <location>
        <begin position="574"/>
        <end position="603"/>
    </location>
</feature>
<feature type="region of interest" description="Disordered" evidence="1">
    <location>
        <begin position="1378"/>
        <end position="1397"/>
    </location>
</feature>
<feature type="compositionally biased region" description="Polar residues" evidence="1">
    <location>
        <begin position="924"/>
        <end position="937"/>
    </location>
</feature>
<organism evidence="2 3">
    <name type="scientific">Marasmiellus scandens</name>
    <dbReference type="NCBI Taxonomy" id="2682957"/>
    <lineage>
        <taxon>Eukaryota</taxon>
        <taxon>Fungi</taxon>
        <taxon>Dikarya</taxon>
        <taxon>Basidiomycota</taxon>
        <taxon>Agaricomycotina</taxon>
        <taxon>Agaricomycetes</taxon>
        <taxon>Agaricomycetidae</taxon>
        <taxon>Agaricales</taxon>
        <taxon>Marasmiineae</taxon>
        <taxon>Omphalotaceae</taxon>
        <taxon>Marasmiellus</taxon>
    </lineage>
</organism>
<feature type="region of interest" description="Disordered" evidence="1">
    <location>
        <begin position="615"/>
        <end position="780"/>
    </location>
</feature>
<feature type="compositionally biased region" description="Basic and acidic residues" evidence="1">
    <location>
        <begin position="1275"/>
        <end position="1284"/>
    </location>
</feature>
<feature type="compositionally biased region" description="Polar residues" evidence="1">
    <location>
        <begin position="352"/>
        <end position="374"/>
    </location>
</feature>
<feature type="compositionally biased region" description="Basic and acidic residues" evidence="1">
    <location>
        <begin position="500"/>
        <end position="509"/>
    </location>
</feature>
<dbReference type="EMBL" id="JBANRG010000007">
    <property type="protein sequence ID" value="KAK7464718.1"/>
    <property type="molecule type" value="Genomic_DNA"/>
</dbReference>
<feature type="compositionally biased region" description="Low complexity" evidence="1">
    <location>
        <begin position="743"/>
        <end position="756"/>
    </location>
</feature>
<feature type="compositionally biased region" description="Polar residues" evidence="1">
    <location>
        <begin position="577"/>
        <end position="603"/>
    </location>
</feature>
<feature type="compositionally biased region" description="Polar residues" evidence="1">
    <location>
        <begin position="318"/>
        <end position="334"/>
    </location>
</feature>
<feature type="region of interest" description="Disordered" evidence="1">
    <location>
        <begin position="151"/>
        <end position="211"/>
    </location>
</feature>
<feature type="compositionally biased region" description="Acidic residues" evidence="1">
    <location>
        <begin position="425"/>
        <end position="438"/>
    </location>
</feature>
<feature type="compositionally biased region" description="Pro residues" evidence="1">
    <location>
        <begin position="795"/>
        <end position="804"/>
    </location>
</feature>
<feature type="region of interest" description="Disordered" evidence="1">
    <location>
        <begin position="313"/>
        <end position="457"/>
    </location>
</feature>
<feature type="compositionally biased region" description="Low complexity" evidence="1">
    <location>
        <begin position="680"/>
        <end position="701"/>
    </location>
</feature>
<feature type="compositionally biased region" description="Acidic residues" evidence="1">
    <location>
        <begin position="1388"/>
        <end position="1397"/>
    </location>
</feature>
<feature type="region of interest" description="Disordered" evidence="1">
    <location>
        <begin position="1275"/>
        <end position="1305"/>
    </location>
</feature>
<comment type="caution">
    <text evidence="2">The sequence shown here is derived from an EMBL/GenBank/DDBJ whole genome shotgun (WGS) entry which is preliminary data.</text>
</comment>
<feature type="region of interest" description="Disordered" evidence="1">
    <location>
        <begin position="1128"/>
        <end position="1148"/>
    </location>
</feature>
<feature type="region of interest" description="Disordered" evidence="1">
    <location>
        <begin position="795"/>
        <end position="814"/>
    </location>
</feature>
<feature type="compositionally biased region" description="Basic residues" evidence="1">
    <location>
        <begin position="732"/>
        <end position="742"/>
    </location>
</feature>
<evidence type="ECO:0000256" key="1">
    <source>
        <dbReference type="SAM" id="MobiDB-lite"/>
    </source>
</evidence>
<evidence type="ECO:0000313" key="2">
    <source>
        <dbReference type="EMBL" id="KAK7464718.1"/>
    </source>
</evidence>
<proteinExistence type="predicted"/>